<evidence type="ECO:0000313" key="1">
    <source>
        <dbReference type="EMBL" id="ASJ76184.1"/>
    </source>
</evidence>
<protein>
    <submittedName>
        <fullName evidence="1">Uncharacterized protein</fullName>
    </submittedName>
</protein>
<organism evidence="1 2">
    <name type="scientific">Granulosicoccus antarcticus IMCC3135</name>
    <dbReference type="NCBI Taxonomy" id="1192854"/>
    <lineage>
        <taxon>Bacteria</taxon>
        <taxon>Pseudomonadati</taxon>
        <taxon>Pseudomonadota</taxon>
        <taxon>Gammaproteobacteria</taxon>
        <taxon>Chromatiales</taxon>
        <taxon>Granulosicoccaceae</taxon>
        <taxon>Granulosicoccus</taxon>
    </lineage>
</organism>
<dbReference type="Proteomes" id="UP000250079">
    <property type="component" value="Chromosome"/>
</dbReference>
<proteinExistence type="predicted"/>
<dbReference type="AlphaFoldDB" id="A0A2Z2P8J2"/>
<dbReference type="EMBL" id="CP018632">
    <property type="protein sequence ID" value="ASJ76184.1"/>
    <property type="molecule type" value="Genomic_DNA"/>
</dbReference>
<keyword evidence="2" id="KW-1185">Reference proteome</keyword>
<sequence>MDETLVSSIFKEGDAALSRQLTRKQFPYYLYRSYSLPLALASAISSADGGVGGSQFQSILNST</sequence>
<dbReference type="KEGG" id="gai:IMCC3135_30675"/>
<evidence type="ECO:0000313" key="2">
    <source>
        <dbReference type="Proteomes" id="UP000250079"/>
    </source>
</evidence>
<name>A0A2Z2P8J2_9GAMM</name>
<reference evidence="1 2" key="1">
    <citation type="submission" date="2016-12" db="EMBL/GenBank/DDBJ databases">
        <authorList>
            <person name="Song W.-J."/>
            <person name="Kurnit D.M."/>
        </authorList>
    </citation>
    <scope>NUCLEOTIDE SEQUENCE [LARGE SCALE GENOMIC DNA]</scope>
    <source>
        <strain evidence="1 2">IMCC3135</strain>
    </source>
</reference>
<gene>
    <name evidence="1" type="ORF">IMCC3135_30675</name>
</gene>
<accession>A0A2Z2P8J2</accession>